<dbReference type="PANTHER" id="PTHR43176:SF3">
    <property type="entry name" value="3-HYDROXYISOBUTYRYL-COA HYDROLASE, MITOCHONDRIAL"/>
    <property type="match status" value="1"/>
</dbReference>
<evidence type="ECO:0000259" key="4">
    <source>
        <dbReference type="Pfam" id="PF16113"/>
    </source>
</evidence>
<dbReference type="NCBIfam" id="NF004127">
    <property type="entry name" value="PRK05617.1"/>
    <property type="match status" value="1"/>
</dbReference>
<evidence type="ECO:0000256" key="1">
    <source>
        <dbReference type="ARBA" id="ARBA00001709"/>
    </source>
</evidence>
<gene>
    <name evidence="5" type="ORF">I4Q42_18435</name>
</gene>
<dbReference type="Gene3D" id="3.90.226.10">
    <property type="entry name" value="2-enoyl-CoA Hydratase, Chain A, domain 1"/>
    <property type="match status" value="1"/>
</dbReference>
<evidence type="ECO:0000256" key="2">
    <source>
        <dbReference type="ARBA" id="ARBA00011915"/>
    </source>
</evidence>
<keyword evidence="3" id="KW-0378">Hydrolase</keyword>
<dbReference type="EC" id="3.1.2.4" evidence="2"/>
<dbReference type="InterPro" id="IPR045004">
    <property type="entry name" value="ECH_dom"/>
</dbReference>
<dbReference type="SUPFAM" id="SSF52096">
    <property type="entry name" value="ClpP/crotonase"/>
    <property type="match status" value="1"/>
</dbReference>
<evidence type="ECO:0000313" key="6">
    <source>
        <dbReference type="Proteomes" id="UP000639859"/>
    </source>
</evidence>
<comment type="catalytic activity">
    <reaction evidence="1">
        <text>3-hydroxy-2-methylpropanoyl-CoA + H2O = 3-hydroxy-2-methylpropanoate + CoA + H(+)</text>
        <dbReference type="Rhea" id="RHEA:20888"/>
        <dbReference type="ChEBI" id="CHEBI:11805"/>
        <dbReference type="ChEBI" id="CHEBI:15377"/>
        <dbReference type="ChEBI" id="CHEBI:15378"/>
        <dbReference type="ChEBI" id="CHEBI:57287"/>
        <dbReference type="ChEBI" id="CHEBI:57340"/>
        <dbReference type="EC" id="3.1.2.4"/>
    </reaction>
</comment>
<dbReference type="PROSITE" id="PS00166">
    <property type="entry name" value="ENOYL_COA_HYDRATASE"/>
    <property type="match status" value="1"/>
</dbReference>
<dbReference type="InterPro" id="IPR032259">
    <property type="entry name" value="HIBYL-CoA-H"/>
</dbReference>
<dbReference type="PANTHER" id="PTHR43176">
    <property type="entry name" value="3-HYDROXYISOBUTYRYL-COA HYDROLASE-RELATED"/>
    <property type="match status" value="1"/>
</dbReference>
<dbReference type="RefSeq" id="WP_198577550.1">
    <property type="nucleotide sequence ID" value="NZ_JADWOX010000014.1"/>
</dbReference>
<dbReference type="EMBL" id="JADWOX010000014">
    <property type="protein sequence ID" value="MBI1685648.1"/>
    <property type="molecule type" value="Genomic_DNA"/>
</dbReference>
<dbReference type="InterPro" id="IPR018376">
    <property type="entry name" value="Enoyl-CoA_hyd/isom_CS"/>
</dbReference>
<comment type="caution">
    <text evidence="5">The sequence shown here is derived from an EMBL/GenBank/DDBJ whole genome shotgun (WGS) entry which is preliminary data.</text>
</comment>
<dbReference type="Proteomes" id="UP000639859">
    <property type="component" value="Unassembled WGS sequence"/>
</dbReference>
<reference evidence="5 6" key="1">
    <citation type="submission" date="2020-11" db="EMBL/GenBank/DDBJ databases">
        <title>genome sequence of strain KACC 18849.</title>
        <authorList>
            <person name="Gao J."/>
            <person name="Zhang X."/>
        </authorList>
    </citation>
    <scope>NUCLEOTIDE SEQUENCE [LARGE SCALE GENOMIC DNA]</scope>
    <source>
        <strain evidence="5 6">KACC 18849</strain>
    </source>
</reference>
<accession>A0ABS0T426</accession>
<evidence type="ECO:0000313" key="5">
    <source>
        <dbReference type="EMBL" id="MBI1685648.1"/>
    </source>
</evidence>
<organism evidence="5 6">
    <name type="scientific">Caulobacter hibisci</name>
    <dbReference type="NCBI Taxonomy" id="2035993"/>
    <lineage>
        <taxon>Bacteria</taxon>
        <taxon>Pseudomonadati</taxon>
        <taxon>Pseudomonadota</taxon>
        <taxon>Alphaproteobacteria</taxon>
        <taxon>Caulobacterales</taxon>
        <taxon>Caulobacteraceae</taxon>
        <taxon>Caulobacter</taxon>
    </lineage>
</organism>
<name>A0ABS0T426_9CAUL</name>
<keyword evidence="6" id="KW-1185">Reference proteome</keyword>
<proteinExistence type="predicted"/>
<feature type="domain" description="Enoyl-CoA hydratase/isomerase" evidence="4">
    <location>
        <begin position="25"/>
        <end position="347"/>
    </location>
</feature>
<dbReference type="Pfam" id="PF16113">
    <property type="entry name" value="ECH_2"/>
    <property type="match status" value="1"/>
</dbReference>
<sequence length="362" mass="39836">MTDAAPKPATPKQAPEVLIRAKKNVGRITLNRPQALHALTLSMCETMIRALLDWQADPEIDMIMIDHAGERGFCAGGDIRMLAESGAGDGVEARKFFHTEYRLNHLLFHYDRPVVAIMDGVVMGGGVGISMPAHYRIATERTTFAMPETGIGLFPDVGGGWYLPRLPGKAGLWLALTGARIKGADCLRLGIATHFVEFGAIEGLKKAILADHRRIDETLRIYRADAGKAPLVGFEQDLNRLFVGESVEEIFEFLTVDSSDWGKAQLAVLKTKSPQTLKVAFEQLKRGEAMTDFAEHMAMEYRIGSRVVQRPDFIEGVRAVIVDKDNAPRWTPPTVEEVSDADIAAIFAPLPADEEWTPLSEA</sequence>
<dbReference type="InterPro" id="IPR029045">
    <property type="entry name" value="ClpP/crotonase-like_dom_sf"/>
</dbReference>
<evidence type="ECO:0000256" key="3">
    <source>
        <dbReference type="ARBA" id="ARBA00022801"/>
    </source>
</evidence>
<dbReference type="CDD" id="cd06558">
    <property type="entry name" value="crotonase-like"/>
    <property type="match status" value="1"/>
</dbReference>
<protein>
    <recommendedName>
        <fullName evidence="2">3-hydroxyisobutyryl-CoA hydrolase</fullName>
        <ecNumber evidence="2">3.1.2.4</ecNumber>
    </recommendedName>
</protein>